<dbReference type="VEuPathDB" id="TriTrypDB:TvY486_1015160"/>
<dbReference type="OMA" id="CEKNDAP"/>
<evidence type="ECO:0000256" key="1">
    <source>
        <dbReference type="SAM" id="MobiDB-lite"/>
    </source>
</evidence>
<accession>G0U4V9</accession>
<evidence type="ECO:0000313" key="2">
    <source>
        <dbReference type="EMBL" id="CCC52474.1"/>
    </source>
</evidence>
<organism evidence="2">
    <name type="scientific">Trypanosoma vivax (strain Y486)</name>
    <dbReference type="NCBI Taxonomy" id="1055687"/>
    <lineage>
        <taxon>Eukaryota</taxon>
        <taxon>Discoba</taxon>
        <taxon>Euglenozoa</taxon>
        <taxon>Kinetoplastea</taxon>
        <taxon>Metakinetoplastina</taxon>
        <taxon>Trypanosomatida</taxon>
        <taxon>Trypanosomatidae</taxon>
        <taxon>Trypanosoma</taxon>
        <taxon>Duttonella</taxon>
    </lineage>
</organism>
<protein>
    <submittedName>
        <fullName evidence="2">Uncharacterized protein</fullName>
    </submittedName>
</protein>
<proteinExistence type="predicted"/>
<name>G0U4V9_TRYVY</name>
<dbReference type="AlphaFoldDB" id="G0U4V9"/>
<sequence length="472" mass="52236">MLHRECASKVTSSCCAAQKNRQKPAEHGKQCPYCRLPACSGSRGCGFKSGVICPFTTSESYAEYESGREKVINFAKSALEENLRTQVRLLEHEVRILRAERSNNNQGEHCYRVDIPSEVSNMICDGTKAATCEKNDAPSCSNPQLPATNGASTDLPVMGHPTVALTAPSDAAVQQSSVQDSLLMSRVNVLEGLVSELVAHNEEYRKKIHELSSMIEQMDAVILALQRSQRKVKLPHLVDQASIVGAEVQEELQHRDTPSPNSRQASLLLEAAREARVVHRDGGQTSETFEGASAGEPRSVSRVDLHEVVFTQADPFDETRRLKVQLERAERKVLAWETWYRDAVKRQLATRKDQSMAPQPVYYMQSESQESASSFQHPGGAHSAHPSAIGLRQEKQTRALVQVPDTLPSKSVFYGLDSCQTQHKKAADMLAAETYFLVAREAALREAVSLEMKVIAELVSKFPDTCDAKRTF</sequence>
<reference evidence="2" key="1">
    <citation type="journal article" date="2012" name="Proc. Natl. Acad. Sci. U.S.A.">
        <title>Antigenic diversity is generated by distinct evolutionary mechanisms in African trypanosome species.</title>
        <authorList>
            <person name="Jackson A.P."/>
            <person name="Berry A."/>
            <person name="Aslett M."/>
            <person name="Allison H.C."/>
            <person name="Burton P."/>
            <person name="Vavrova-Anderson J."/>
            <person name="Brown R."/>
            <person name="Browne H."/>
            <person name="Corton N."/>
            <person name="Hauser H."/>
            <person name="Gamble J."/>
            <person name="Gilderthorp R."/>
            <person name="Marcello L."/>
            <person name="McQuillan J."/>
            <person name="Otto T.D."/>
            <person name="Quail M.A."/>
            <person name="Sanders M.J."/>
            <person name="van Tonder A."/>
            <person name="Ginger M.L."/>
            <person name="Field M.C."/>
            <person name="Barry J.D."/>
            <person name="Hertz-Fowler C."/>
            <person name="Berriman M."/>
        </authorList>
    </citation>
    <scope>NUCLEOTIDE SEQUENCE</scope>
    <source>
        <strain evidence="2">Y486</strain>
    </source>
</reference>
<dbReference type="EMBL" id="HE573026">
    <property type="protein sequence ID" value="CCC52474.1"/>
    <property type="molecule type" value="Genomic_DNA"/>
</dbReference>
<feature type="region of interest" description="Disordered" evidence="1">
    <location>
        <begin position="367"/>
        <end position="387"/>
    </location>
</feature>
<gene>
    <name evidence="2" type="ORF">TVY486_1015160</name>
</gene>